<reference evidence="1" key="1">
    <citation type="submission" date="2014-11" db="EMBL/GenBank/DDBJ databases">
        <authorList>
            <person name="Amaro Gonzalez C."/>
        </authorList>
    </citation>
    <scope>NUCLEOTIDE SEQUENCE</scope>
</reference>
<dbReference type="EMBL" id="GBXM01014793">
    <property type="protein sequence ID" value="JAH93784.1"/>
    <property type="molecule type" value="Transcribed_RNA"/>
</dbReference>
<accession>A0A0E9WTP5</accession>
<name>A0A0E9WTP5_ANGAN</name>
<reference evidence="1" key="2">
    <citation type="journal article" date="2015" name="Fish Shellfish Immunol.">
        <title>Early steps in the European eel (Anguilla anguilla)-Vibrio vulnificus interaction in the gills: Role of the RtxA13 toxin.</title>
        <authorList>
            <person name="Callol A."/>
            <person name="Pajuelo D."/>
            <person name="Ebbesson L."/>
            <person name="Teles M."/>
            <person name="MacKenzie S."/>
            <person name="Amaro C."/>
        </authorList>
    </citation>
    <scope>NUCLEOTIDE SEQUENCE</scope>
</reference>
<evidence type="ECO:0000313" key="1">
    <source>
        <dbReference type="EMBL" id="JAH93784.1"/>
    </source>
</evidence>
<dbReference type="AlphaFoldDB" id="A0A0E9WTP5"/>
<protein>
    <submittedName>
        <fullName evidence="1">Uncharacterized protein</fullName>
    </submittedName>
</protein>
<organism evidence="1">
    <name type="scientific">Anguilla anguilla</name>
    <name type="common">European freshwater eel</name>
    <name type="synonym">Muraena anguilla</name>
    <dbReference type="NCBI Taxonomy" id="7936"/>
    <lineage>
        <taxon>Eukaryota</taxon>
        <taxon>Metazoa</taxon>
        <taxon>Chordata</taxon>
        <taxon>Craniata</taxon>
        <taxon>Vertebrata</taxon>
        <taxon>Euteleostomi</taxon>
        <taxon>Actinopterygii</taxon>
        <taxon>Neopterygii</taxon>
        <taxon>Teleostei</taxon>
        <taxon>Anguilliformes</taxon>
        <taxon>Anguillidae</taxon>
        <taxon>Anguilla</taxon>
    </lineage>
</organism>
<sequence>MLLLRKMKFGEAVCYIFLLNGMGNFRFRSYDLWKGGGWWIWIMNMVEVIQAKKRMQRCGMEVGWHSQAPYASHPACSCLSHCAKVHPAISYERSGIRDTDKERLLVSQNKK</sequence>
<proteinExistence type="predicted"/>